<protein>
    <submittedName>
        <fullName evidence="3">Uncharacterized protein</fullName>
    </submittedName>
</protein>
<dbReference type="Proteomes" id="UP000179935">
    <property type="component" value="Unassembled WGS sequence"/>
</dbReference>
<dbReference type="STRING" id="1428652.BIV24_14110"/>
<evidence type="ECO:0000256" key="1">
    <source>
        <dbReference type="SAM" id="MobiDB-lite"/>
    </source>
</evidence>
<dbReference type="Pfam" id="PF19136">
    <property type="entry name" value="DUF5819"/>
    <property type="match status" value="1"/>
</dbReference>
<evidence type="ECO:0000313" key="4">
    <source>
        <dbReference type="Proteomes" id="UP000179935"/>
    </source>
</evidence>
<feature type="transmembrane region" description="Helical" evidence="2">
    <location>
        <begin position="86"/>
        <end position="108"/>
    </location>
</feature>
<reference evidence="3 4" key="1">
    <citation type="submission" date="2016-10" db="EMBL/GenBank/DDBJ databases">
        <title>Genome sequence of Streptomyces sp. MUSC 93.</title>
        <authorList>
            <person name="Lee L.-H."/>
            <person name="Ser H.-L."/>
            <person name="Law J.W.-F."/>
        </authorList>
    </citation>
    <scope>NUCLEOTIDE SEQUENCE [LARGE SCALE GENOMIC DNA]</scope>
    <source>
        <strain evidence="3 4">MUSC 93</strain>
    </source>
</reference>
<keyword evidence="2" id="KW-1133">Transmembrane helix</keyword>
<dbReference type="AlphaFoldDB" id="A0A1S2PE76"/>
<feature type="compositionally biased region" description="Pro residues" evidence="1">
    <location>
        <begin position="52"/>
        <end position="63"/>
    </location>
</feature>
<dbReference type="InterPro" id="IPR043857">
    <property type="entry name" value="DUF5819"/>
</dbReference>
<keyword evidence="2" id="KW-0812">Transmembrane</keyword>
<dbReference type="OrthoDB" id="9342777at2"/>
<name>A0A1S2PE76_9ACTN</name>
<organism evidence="3 4">
    <name type="scientific">Streptomyces colonosanans</name>
    <dbReference type="NCBI Taxonomy" id="1428652"/>
    <lineage>
        <taxon>Bacteria</taxon>
        <taxon>Bacillati</taxon>
        <taxon>Actinomycetota</taxon>
        <taxon>Actinomycetes</taxon>
        <taxon>Kitasatosporales</taxon>
        <taxon>Streptomycetaceae</taxon>
        <taxon>Streptomyces</taxon>
    </lineage>
</organism>
<proteinExistence type="predicted"/>
<gene>
    <name evidence="3" type="ORF">BIV24_14110</name>
</gene>
<sequence length="288" mass="30930">MDAYDEGPGARREPGGLDDPAPPLPEGAANDIPGDPPRAGAAGLPDRTGPAPDAPAPSGPLPVPAAQQPEPAPRTGIAALSLPYQIAAALVLAVVAVVACVHLGMVFLHVAPANTVTKEHGKAIDDWIYPEFEQNWKLFAPNPLQQNFDVQVRAEMLAGDGGERTTGWYDLSALDGAAIAGNPLPSHTQQNELRRAWDFYVASHDGENRPQGLRGALSEGYLRRVVVLRLGREHPARHGETVQRVQVRSRTTNVPSPRWSHEQVPTTPVYRQLPWWSLPEGEWAGAGA</sequence>
<dbReference type="RefSeq" id="WP_071366638.1">
    <property type="nucleotide sequence ID" value="NZ_MLYP01000039.1"/>
</dbReference>
<accession>A0A1S2PE76</accession>
<dbReference type="EMBL" id="MLYP01000039">
    <property type="protein sequence ID" value="OIJ91906.1"/>
    <property type="molecule type" value="Genomic_DNA"/>
</dbReference>
<evidence type="ECO:0000313" key="3">
    <source>
        <dbReference type="EMBL" id="OIJ91906.1"/>
    </source>
</evidence>
<keyword evidence="2" id="KW-0472">Membrane</keyword>
<comment type="caution">
    <text evidence="3">The sequence shown here is derived from an EMBL/GenBank/DDBJ whole genome shotgun (WGS) entry which is preliminary data.</text>
</comment>
<evidence type="ECO:0000256" key="2">
    <source>
        <dbReference type="SAM" id="Phobius"/>
    </source>
</evidence>
<feature type="region of interest" description="Disordered" evidence="1">
    <location>
        <begin position="1"/>
        <end position="72"/>
    </location>
</feature>
<keyword evidence="4" id="KW-1185">Reference proteome</keyword>